<keyword evidence="6" id="KW-0479">Metal-binding</keyword>
<keyword evidence="1 6" id="KW-0408">Iron</keyword>
<evidence type="ECO:0000256" key="3">
    <source>
        <dbReference type="ARBA" id="ARBA00023239"/>
    </source>
</evidence>
<dbReference type="OrthoDB" id="9776380at2"/>
<dbReference type="GO" id="GO:0046872">
    <property type="term" value="F:metal ion binding"/>
    <property type="evidence" value="ECO:0007669"/>
    <property type="project" value="UniProtKB-KW"/>
</dbReference>
<protein>
    <recommendedName>
        <fullName evidence="6 7">Ferrochelatase</fullName>
        <ecNumber evidence="6 7">4.98.1.1</ecNumber>
    </recommendedName>
    <alternativeName>
        <fullName evidence="6">Heme synthase</fullName>
    </alternativeName>
    <alternativeName>
        <fullName evidence="6">Protoheme ferro-lyase</fullName>
    </alternativeName>
</protein>
<dbReference type="UniPathway" id="UPA00252">
    <property type="reaction ID" value="UER00325"/>
</dbReference>
<feature type="binding site" evidence="6">
    <location>
        <position position="185"/>
    </location>
    <ligand>
        <name>Fe(2+)</name>
        <dbReference type="ChEBI" id="CHEBI:29033"/>
    </ligand>
</feature>
<dbReference type="NCBIfam" id="TIGR00109">
    <property type="entry name" value="hemH"/>
    <property type="match status" value="1"/>
</dbReference>
<dbReference type="CDD" id="cd03411">
    <property type="entry name" value="Ferrochelatase_N"/>
    <property type="match status" value="1"/>
</dbReference>
<keyword evidence="6 7" id="KW-0963">Cytoplasm</keyword>
<evidence type="ECO:0000256" key="7">
    <source>
        <dbReference type="RuleBase" id="RU000607"/>
    </source>
</evidence>
<dbReference type="InterPro" id="IPR019772">
    <property type="entry name" value="Ferrochelatase_AS"/>
</dbReference>
<comment type="subcellular location">
    <subcellularLocation>
        <location evidence="6 7">Cytoplasm</location>
    </subcellularLocation>
</comment>
<dbReference type="AlphaFoldDB" id="A7NKU7"/>
<comment type="function">
    <text evidence="6 7">Catalyzes the ferrous insertion into protoporphyrin IX.</text>
</comment>
<dbReference type="EMBL" id="CP000804">
    <property type="protein sequence ID" value="ABU58117.1"/>
    <property type="molecule type" value="Genomic_DNA"/>
</dbReference>
<evidence type="ECO:0000256" key="4">
    <source>
        <dbReference type="ARBA" id="ARBA00023244"/>
    </source>
</evidence>
<dbReference type="RefSeq" id="WP_012120541.1">
    <property type="nucleotide sequence ID" value="NC_009767.1"/>
</dbReference>
<keyword evidence="4 6" id="KW-0627">Porphyrin biosynthesis</keyword>
<dbReference type="Gene3D" id="3.40.50.1400">
    <property type="match status" value="2"/>
</dbReference>
<dbReference type="PANTHER" id="PTHR11108">
    <property type="entry name" value="FERROCHELATASE"/>
    <property type="match status" value="1"/>
</dbReference>
<comment type="similarity">
    <text evidence="6 7">Belongs to the ferrochelatase family.</text>
</comment>
<proteinExistence type="inferred from homology"/>
<evidence type="ECO:0000313" key="9">
    <source>
        <dbReference type="Proteomes" id="UP000000263"/>
    </source>
</evidence>
<accession>A7NKU7</accession>
<dbReference type="InterPro" id="IPR033644">
    <property type="entry name" value="Ferrochelatase_C"/>
</dbReference>
<dbReference type="STRING" id="383372.Rcas_2029"/>
<comment type="catalytic activity">
    <reaction evidence="6 7">
        <text>heme b + 2 H(+) = protoporphyrin IX + Fe(2+)</text>
        <dbReference type="Rhea" id="RHEA:22584"/>
        <dbReference type="ChEBI" id="CHEBI:15378"/>
        <dbReference type="ChEBI" id="CHEBI:29033"/>
        <dbReference type="ChEBI" id="CHEBI:57306"/>
        <dbReference type="ChEBI" id="CHEBI:60344"/>
        <dbReference type="EC" id="4.98.1.1"/>
    </reaction>
</comment>
<dbReference type="KEGG" id="rca:Rcas_2029"/>
<evidence type="ECO:0000256" key="2">
    <source>
        <dbReference type="ARBA" id="ARBA00023133"/>
    </source>
</evidence>
<keyword evidence="2 6" id="KW-0350">Heme biosynthesis</keyword>
<dbReference type="Proteomes" id="UP000000263">
    <property type="component" value="Chromosome"/>
</dbReference>
<dbReference type="Pfam" id="PF00762">
    <property type="entry name" value="Ferrochelatase"/>
    <property type="match status" value="1"/>
</dbReference>
<dbReference type="eggNOG" id="COG0276">
    <property type="taxonomic scope" value="Bacteria"/>
</dbReference>
<dbReference type="PROSITE" id="PS00534">
    <property type="entry name" value="FERROCHELATASE"/>
    <property type="match status" value="1"/>
</dbReference>
<dbReference type="PANTHER" id="PTHR11108:SF1">
    <property type="entry name" value="FERROCHELATASE, MITOCHONDRIAL"/>
    <property type="match status" value="1"/>
</dbReference>
<dbReference type="GO" id="GO:0006783">
    <property type="term" value="P:heme biosynthetic process"/>
    <property type="evidence" value="ECO:0007669"/>
    <property type="project" value="UniProtKB-UniRule"/>
</dbReference>
<dbReference type="CDD" id="cd00419">
    <property type="entry name" value="Ferrochelatase_C"/>
    <property type="match status" value="1"/>
</dbReference>
<dbReference type="InterPro" id="IPR001015">
    <property type="entry name" value="Ferrochelatase"/>
</dbReference>
<name>A7NKU7_ROSCS</name>
<dbReference type="GO" id="GO:0004325">
    <property type="term" value="F:ferrochelatase activity"/>
    <property type="evidence" value="ECO:0007669"/>
    <property type="project" value="UniProtKB-UniRule"/>
</dbReference>
<keyword evidence="9" id="KW-1185">Reference proteome</keyword>
<evidence type="ECO:0000256" key="1">
    <source>
        <dbReference type="ARBA" id="ARBA00023004"/>
    </source>
</evidence>
<dbReference type="HOGENOM" id="CLU_018884_2_1_0"/>
<organism evidence="8 9">
    <name type="scientific">Roseiflexus castenholzii (strain DSM 13941 / HLO8)</name>
    <dbReference type="NCBI Taxonomy" id="383372"/>
    <lineage>
        <taxon>Bacteria</taxon>
        <taxon>Bacillati</taxon>
        <taxon>Chloroflexota</taxon>
        <taxon>Chloroflexia</taxon>
        <taxon>Chloroflexales</taxon>
        <taxon>Roseiflexineae</taxon>
        <taxon>Roseiflexaceae</taxon>
        <taxon>Roseiflexus</taxon>
    </lineage>
</organism>
<dbReference type="InterPro" id="IPR033659">
    <property type="entry name" value="Ferrochelatase_N"/>
</dbReference>
<reference evidence="8 9" key="1">
    <citation type="submission" date="2007-08" db="EMBL/GenBank/DDBJ databases">
        <title>Complete sequence of Roseiflexus castenholzii DSM 13941.</title>
        <authorList>
            <consortium name="US DOE Joint Genome Institute"/>
            <person name="Copeland A."/>
            <person name="Lucas S."/>
            <person name="Lapidus A."/>
            <person name="Barry K."/>
            <person name="Glavina del Rio T."/>
            <person name="Dalin E."/>
            <person name="Tice H."/>
            <person name="Pitluck S."/>
            <person name="Thompson L.S."/>
            <person name="Brettin T."/>
            <person name="Bruce D."/>
            <person name="Detter J.C."/>
            <person name="Han C."/>
            <person name="Tapia R."/>
            <person name="Schmutz J."/>
            <person name="Larimer F."/>
            <person name="Land M."/>
            <person name="Hauser L."/>
            <person name="Kyrpides N."/>
            <person name="Mikhailova N."/>
            <person name="Bryant D.A."/>
            <person name="Hanada S."/>
            <person name="Tsukatani Y."/>
            <person name="Richardson P."/>
        </authorList>
    </citation>
    <scope>NUCLEOTIDE SEQUENCE [LARGE SCALE GENOMIC DNA]</scope>
    <source>
        <strain evidence="9">DSM 13941 / HLO8</strain>
    </source>
</reference>
<dbReference type="SUPFAM" id="SSF53800">
    <property type="entry name" value="Chelatase"/>
    <property type="match status" value="1"/>
</dbReference>
<evidence type="ECO:0000256" key="5">
    <source>
        <dbReference type="ARBA" id="ARBA00024536"/>
    </source>
</evidence>
<comment type="catalytic activity">
    <reaction evidence="5">
        <text>Fe-coproporphyrin III + 2 H(+) = coproporphyrin III + Fe(2+)</text>
        <dbReference type="Rhea" id="RHEA:49572"/>
        <dbReference type="ChEBI" id="CHEBI:15378"/>
        <dbReference type="ChEBI" id="CHEBI:29033"/>
        <dbReference type="ChEBI" id="CHEBI:68438"/>
        <dbReference type="ChEBI" id="CHEBI:131725"/>
        <dbReference type="EC" id="4.99.1.9"/>
    </reaction>
    <physiologicalReaction direction="right-to-left" evidence="5">
        <dbReference type="Rhea" id="RHEA:49574"/>
    </physiologicalReaction>
</comment>
<dbReference type="EC" id="4.98.1.1" evidence="6 7"/>
<comment type="pathway">
    <text evidence="6 7">Porphyrin-containing compound metabolism; protoheme biosynthesis; protoheme from protoporphyrin-IX: step 1/1.</text>
</comment>
<evidence type="ECO:0000256" key="6">
    <source>
        <dbReference type="HAMAP-Rule" id="MF_00323"/>
    </source>
</evidence>
<feature type="binding site" evidence="6">
    <location>
        <position position="265"/>
    </location>
    <ligand>
        <name>Fe(2+)</name>
        <dbReference type="ChEBI" id="CHEBI:29033"/>
    </ligand>
</feature>
<keyword evidence="3 6" id="KW-0456">Lyase</keyword>
<dbReference type="HAMAP" id="MF_00323">
    <property type="entry name" value="Ferrochelatase"/>
    <property type="match status" value="1"/>
</dbReference>
<sequence length="313" mass="35220">MTDHAPPTGIFLLAYGTPESLDDVEPYFTHIRGGRTPSPEAVANLRERYRLVGGRTPLKDLTFAVADRLQARLDAQSPGRYRVYVGMKHWHPFIAETVPRIARDGVREVVALVLAPHYSRMSVGGYRKYLDEANGALPQPLQVTFIERWHDDPGFRRLIADRITEARVTLPPDLRNEALVLFSAHSLPERILSWNDPYPDELRESASGIAALLGLTDWRLCYQSAGMTGEPWLGPDILDYLEELHNEGVRAVISAPFGFVADHLEVLWDIDHEAQEKAAELGMTLRRIRMPNADDEFVDVLVALLRAALGKRL</sequence>
<evidence type="ECO:0000313" key="8">
    <source>
        <dbReference type="EMBL" id="ABU58117.1"/>
    </source>
</evidence>
<gene>
    <name evidence="6" type="primary">hemH</name>
    <name evidence="8" type="ordered locus">Rcas_2029</name>
</gene>
<dbReference type="GO" id="GO:0005737">
    <property type="term" value="C:cytoplasm"/>
    <property type="evidence" value="ECO:0007669"/>
    <property type="project" value="UniProtKB-SubCell"/>
</dbReference>